<dbReference type="AlphaFoldDB" id="A0AAV6FLJ9"/>
<accession>A0AAV6FLJ9</accession>
<name>A0AAV6FLJ9_9TELE</name>
<evidence type="ECO:0000313" key="3">
    <source>
        <dbReference type="Proteomes" id="UP000823561"/>
    </source>
</evidence>
<sequence>MDIVRPNYAFDPPLLPSPCKNLKGILISFFSFALSLCFPDGGVVALALQPPLALLHTVSKIGWQRRGGKRVWGNGIVHNLCHVSVLICTLFVVLYYCTQ</sequence>
<evidence type="ECO:0008006" key="4">
    <source>
        <dbReference type="Google" id="ProtNLM"/>
    </source>
</evidence>
<keyword evidence="1" id="KW-0472">Membrane</keyword>
<feature type="transmembrane region" description="Helical" evidence="1">
    <location>
        <begin position="76"/>
        <end position="96"/>
    </location>
</feature>
<protein>
    <recommendedName>
        <fullName evidence="4">Transmembrane protein</fullName>
    </recommendedName>
</protein>
<keyword evidence="1" id="KW-0812">Transmembrane</keyword>
<keyword evidence="1" id="KW-1133">Transmembrane helix</keyword>
<evidence type="ECO:0000313" key="2">
    <source>
        <dbReference type="EMBL" id="KAG5262077.1"/>
    </source>
</evidence>
<evidence type="ECO:0000256" key="1">
    <source>
        <dbReference type="SAM" id="Phobius"/>
    </source>
</evidence>
<dbReference type="Proteomes" id="UP000823561">
    <property type="component" value="Chromosome 23"/>
</dbReference>
<comment type="caution">
    <text evidence="2">The sequence shown here is derived from an EMBL/GenBank/DDBJ whole genome shotgun (WGS) entry which is preliminary data.</text>
</comment>
<feature type="transmembrane region" description="Helical" evidence="1">
    <location>
        <begin position="25"/>
        <end position="55"/>
    </location>
</feature>
<proteinExistence type="predicted"/>
<keyword evidence="3" id="KW-1185">Reference proteome</keyword>
<gene>
    <name evidence="2" type="ORF">AALO_G00291930</name>
</gene>
<reference evidence="2" key="1">
    <citation type="submission" date="2020-10" db="EMBL/GenBank/DDBJ databases">
        <title>Chromosome-scale genome assembly of the Allis shad, Alosa alosa.</title>
        <authorList>
            <person name="Margot Z."/>
            <person name="Christophe K."/>
            <person name="Cabau C."/>
            <person name="Louis A."/>
            <person name="Berthelot C."/>
            <person name="Parey E."/>
            <person name="Roest Crollius H."/>
            <person name="Montfort J."/>
            <person name="Robinson-Rechavi M."/>
            <person name="Bucao C."/>
            <person name="Bouchez O."/>
            <person name="Gislard M."/>
            <person name="Lluch J."/>
            <person name="Milhes M."/>
            <person name="Lampietro C."/>
            <person name="Lopez Roques C."/>
            <person name="Donnadieu C."/>
            <person name="Braasch I."/>
            <person name="Desvignes T."/>
            <person name="Postlethwait J."/>
            <person name="Bobe J."/>
            <person name="Guiguen Y."/>
        </authorList>
    </citation>
    <scope>NUCLEOTIDE SEQUENCE</scope>
    <source>
        <strain evidence="2">M-15738</strain>
        <tissue evidence="2">Blood</tissue>
    </source>
</reference>
<dbReference type="EMBL" id="JADWDJ010000023">
    <property type="protein sequence ID" value="KAG5262077.1"/>
    <property type="molecule type" value="Genomic_DNA"/>
</dbReference>
<organism evidence="2 3">
    <name type="scientific">Alosa alosa</name>
    <name type="common">allis shad</name>
    <dbReference type="NCBI Taxonomy" id="278164"/>
    <lineage>
        <taxon>Eukaryota</taxon>
        <taxon>Metazoa</taxon>
        <taxon>Chordata</taxon>
        <taxon>Craniata</taxon>
        <taxon>Vertebrata</taxon>
        <taxon>Euteleostomi</taxon>
        <taxon>Actinopterygii</taxon>
        <taxon>Neopterygii</taxon>
        <taxon>Teleostei</taxon>
        <taxon>Clupei</taxon>
        <taxon>Clupeiformes</taxon>
        <taxon>Clupeoidei</taxon>
        <taxon>Clupeidae</taxon>
        <taxon>Alosa</taxon>
    </lineage>
</organism>